<feature type="non-terminal residue" evidence="2">
    <location>
        <position position="1"/>
    </location>
</feature>
<reference evidence="2 3" key="1">
    <citation type="submission" date="2024-11" db="EMBL/GenBank/DDBJ databases">
        <title>Adaptive evolution of stress response genes in parasites aligns with host niche diversity.</title>
        <authorList>
            <person name="Hahn C."/>
            <person name="Resl P."/>
        </authorList>
    </citation>
    <scope>NUCLEOTIDE SEQUENCE [LARGE SCALE GENOMIC DNA]</scope>
    <source>
        <strain evidence="2">EGGRZ-B1_66</strain>
        <tissue evidence="2">Body</tissue>
    </source>
</reference>
<protein>
    <submittedName>
        <fullName evidence="2">Uncharacterized protein</fullName>
    </submittedName>
</protein>
<accession>A0ABD2PJR7</accession>
<keyword evidence="3" id="KW-1185">Reference proteome</keyword>
<evidence type="ECO:0000313" key="2">
    <source>
        <dbReference type="EMBL" id="KAL3307694.1"/>
    </source>
</evidence>
<dbReference type="Proteomes" id="UP001626550">
    <property type="component" value="Unassembled WGS sequence"/>
</dbReference>
<name>A0ABD2PJR7_9PLAT</name>
<keyword evidence="1" id="KW-0812">Transmembrane</keyword>
<comment type="caution">
    <text evidence="2">The sequence shown here is derived from an EMBL/GenBank/DDBJ whole genome shotgun (WGS) entry which is preliminary data.</text>
</comment>
<evidence type="ECO:0000313" key="3">
    <source>
        <dbReference type="Proteomes" id="UP001626550"/>
    </source>
</evidence>
<keyword evidence="1" id="KW-1133">Transmembrane helix</keyword>
<organism evidence="2 3">
    <name type="scientific">Cichlidogyrus casuarinus</name>
    <dbReference type="NCBI Taxonomy" id="1844966"/>
    <lineage>
        <taxon>Eukaryota</taxon>
        <taxon>Metazoa</taxon>
        <taxon>Spiralia</taxon>
        <taxon>Lophotrochozoa</taxon>
        <taxon>Platyhelminthes</taxon>
        <taxon>Monogenea</taxon>
        <taxon>Monopisthocotylea</taxon>
        <taxon>Dactylogyridea</taxon>
        <taxon>Ancyrocephalidae</taxon>
        <taxon>Cichlidogyrus</taxon>
    </lineage>
</organism>
<dbReference type="AlphaFoldDB" id="A0ABD2PJR7"/>
<gene>
    <name evidence="2" type="ORF">Ciccas_013787</name>
</gene>
<sequence length="102" mass="11325">LPAQVSPMMILVVAAVCFTIIFILLAVFLFFCFRYRTSSCQTTGDTKLLLSTKVSKSPSMLLPPHAMRPLCIPPEVQPVPRSFPNSLSFHSINGSLRNLDTR</sequence>
<keyword evidence="1" id="KW-0472">Membrane</keyword>
<evidence type="ECO:0000256" key="1">
    <source>
        <dbReference type="SAM" id="Phobius"/>
    </source>
</evidence>
<proteinExistence type="predicted"/>
<dbReference type="EMBL" id="JBJKFK010006709">
    <property type="protein sequence ID" value="KAL3307694.1"/>
    <property type="molecule type" value="Genomic_DNA"/>
</dbReference>
<feature type="transmembrane region" description="Helical" evidence="1">
    <location>
        <begin position="6"/>
        <end position="33"/>
    </location>
</feature>